<dbReference type="Gene3D" id="1.20.1420.20">
    <property type="entry name" value="M75 peptidase, HXXE motif"/>
    <property type="match status" value="1"/>
</dbReference>
<evidence type="ECO:0000313" key="4">
    <source>
        <dbReference type="EMBL" id="SVB42612.1"/>
    </source>
</evidence>
<feature type="non-terminal residue" evidence="4">
    <location>
        <position position="325"/>
    </location>
</feature>
<comment type="subcellular location">
    <subcellularLocation>
        <location evidence="1">Cell envelope</location>
    </subcellularLocation>
</comment>
<gene>
    <name evidence="4" type="ORF">METZ01_LOCUS195466</name>
</gene>
<dbReference type="InterPro" id="IPR038352">
    <property type="entry name" value="Imelysin_sf"/>
</dbReference>
<evidence type="ECO:0000259" key="3">
    <source>
        <dbReference type="Pfam" id="PF09375"/>
    </source>
</evidence>
<keyword evidence="2" id="KW-0732">Signal</keyword>
<proteinExistence type="predicted"/>
<name>A0A382DWZ7_9ZZZZ</name>
<dbReference type="InterPro" id="IPR018976">
    <property type="entry name" value="Imelysin-like"/>
</dbReference>
<sequence>MHKIIFILFVISGLITINAFAQELRGYSSLPNDVERLTTFLSKIEPQHYHRINKVLAEKHVLPRYEIFTMQSSKMDEVAQKFCLRPTQEGLSELRESFHMAADSWAGIQHIQFGPIDEKLRLNRIYFWPDKHNTGSKHLGRLLKSKDKSLLEQERFTLISVALQGFPALERLLFSQSKALFSGNEDAIFRCLLIPAITGNLRKIAESVLLEWKEENEGFLKVTTTTGAPFYSGENEIFQDFLTSLYVNLRTIHNLKLRRPLGETPEKSRPKRSEAWRSERSLNNIVLNLEAAQKLFQGEGGYGMDDFIKMLHPETNITDDFNTYL</sequence>
<dbReference type="GO" id="GO:0030313">
    <property type="term" value="C:cell envelope"/>
    <property type="evidence" value="ECO:0007669"/>
    <property type="project" value="UniProtKB-SubCell"/>
</dbReference>
<evidence type="ECO:0000256" key="2">
    <source>
        <dbReference type="ARBA" id="ARBA00022729"/>
    </source>
</evidence>
<organism evidence="4">
    <name type="scientific">marine metagenome</name>
    <dbReference type="NCBI Taxonomy" id="408172"/>
    <lineage>
        <taxon>unclassified sequences</taxon>
        <taxon>metagenomes</taxon>
        <taxon>ecological metagenomes</taxon>
    </lineage>
</organism>
<reference evidence="4" key="1">
    <citation type="submission" date="2018-05" db="EMBL/GenBank/DDBJ databases">
        <authorList>
            <person name="Lanie J.A."/>
            <person name="Ng W.-L."/>
            <person name="Kazmierczak K.M."/>
            <person name="Andrzejewski T.M."/>
            <person name="Davidsen T.M."/>
            <person name="Wayne K.J."/>
            <person name="Tettelin H."/>
            <person name="Glass J.I."/>
            <person name="Rusch D."/>
            <person name="Podicherti R."/>
            <person name="Tsui H.-C.T."/>
            <person name="Winkler M.E."/>
        </authorList>
    </citation>
    <scope>NUCLEOTIDE SEQUENCE</scope>
</reference>
<dbReference type="EMBL" id="UINC01041398">
    <property type="protein sequence ID" value="SVB42612.1"/>
    <property type="molecule type" value="Genomic_DNA"/>
</dbReference>
<dbReference type="AlphaFoldDB" id="A0A382DWZ7"/>
<protein>
    <recommendedName>
        <fullName evidence="3">Imelysin-like domain-containing protein</fullName>
    </recommendedName>
</protein>
<dbReference type="CDD" id="cd14659">
    <property type="entry name" value="Imelysin-like_IPPA"/>
    <property type="match status" value="1"/>
</dbReference>
<evidence type="ECO:0000256" key="1">
    <source>
        <dbReference type="ARBA" id="ARBA00004196"/>
    </source>
</evidence>
<accession>A0A382DWZ7</accession>
<dbReference type="Pfam" id="PF09375">
    <property type="entry name" value="Peptidase_M75"/>
    <property type="match status" value="1"/>
</dbReference>
<feature type="domain" description="Imelysin-like" evidence="3">
    <location>
        <begin position="62"/>
        <end position="316"/>
    </location>
</feature>
<dbReference type="InterPro" id="IPR034984">
    <property type="entry name" value="Imelysin-like_IPPA"/>
</dbReference>